<name>A0ABV6HGX1_9SPHI</name>
<reference evidence="6 7" key="1">
    <citation type="submission" date="2024-09" db="EMBL/GenBank/DDBJ databases">
        <authorList>
            <person name="Sun Q."/>
            <person name="Mori K."/>
        </authorList>
    </citation>
    <scope>NUCLEOTIDE SEQUENCE [LARGE SCALE GENOMIC DNA]</scope>
    <source>
        <strain evidence="6 7">CCM 7765</strain>
    </source>
</reference>
<evidence type="ECO:0000313" key="6">
    <source>
        <dbReference type="EMBL" id="MFC0318153.1"/>
    </source>
</evidence>
<dbReference type="RefSeq" id="WP_165446976.1">
    <property type="nucleotide sequence ID" value="NZ_JBHLWO010000001.1"/>
</dbReference>
<keyword evidence="3" id="KW-0833">Ubl conjugation pathway</keyword>
<evidence type="ECO:0000259" key="5">
    <source>
        <dbReference type="Pfam" id="PF13229"/>
    </source>
</evidence>
<feature type="domain" description="Right handed beta helix" evidence="5">
    <location>
        <begin position="135"/>
        <end position="247"/>
    </location>
</feature>
<feature type="domain" description="Rhamnogalacturonase A/B/Epimerase-like pectate lyase" evidence="4">
    <location>
        <begin position="35"/>
        <end position="98"/>
    </location>
</feature>
<dbReference type="Pfam" id="PF12708">
    <property type="entry name" value="Pect-lyase_RHGA_epim"/>
    <property type="match status" value="1"/>
</dbReference>
<dbReference type="NCBIfam" id="TIGR03804">
    <property type="entry name" value="para_beta_helix"/>
    <property type="match status" value="1"/>
</dbReference>
<dbReference type="InterPro" id="IPR051550">
    <property type="entry name" value="SCF-Subunits/Alg-Epimerases"/>
</dbReference>
<dbReference type="Pfam" id="PF13229">
    <property type="entry name" value="Beta_helix"/>
    <property type="match status" value="1"/>
</dbReference>
<dbReference type="PANTHER" id="PTHR22990:SF15">
    <property type="entry name" value="F-BOX ONLY PROTEIN 10"/>
    <property type="match status" value="1"/>
</dbReference>
<dbReference type="InterPro" id="IPR022441">
    <property type="entry name" value="Para_beta_helix_rpt-2"/>
</dbReference>
<sequence>MSLILWCCSCCQTKPKSNKGADTKKTENTQVYQVLNVQAFQAKGDGKADDTENIQRTIKAAQRGDTILIPEGTYLVKTLVLKSDINIKCLGLLKQVLPSDTQNFTRVVQNSSAPLFFGRNLRNVNLRFRAFTVNEALYVSKSTNIRITDTHIKGNDKKIYAFPGMLFYECDTIAIRNSNITSYGSARQSASTYQAGTGIRLLSCSNIKIENNQIIKNGENGIFMHGSGRATIKNNHIAYNGMSAIQIGFGKAKKEQYFDISNNTLNHNAADAIDINNKITSDPFPIHCIIKSNRSLNNGFVAGKSTVDGSGLATLVNVSEVQLFNNRSQRSNRPALYLERCGIIQAENNITDNKVEIVKSFNTIFLKNNTFDALTALANTKGTTLQLAGNKLRTLLLPNGITIDSLILTRNLLTNASLNINLQGRVILNENKIFSNQPTGAVLLVKSKSASLANNSIKSTSGYAITVRKTADAVRLEHNIIESVNACIIDEGSKNLVVEFNELISLQGGKLNRTLISQNPNNLILRGNTHKGGKTDNSIRLEGTGHAYIADEEIVSGYPDYGKVVVKKL</sequence>
<keyword evidence="7" id="KW-1185">Reference proteome</keyword>
<comment type="caution">
    <text evidence="6">The sequence shown here is derived from an EMBL/GenBank/DDBJ whole genome shotgun (WGS) entry which is preliminary data.</text>
</comment>
<protein>
    <submittedName>
        <fullName evidence="6">Right-handed parallel beta-helix repeat-containing protein</fullName>
    </submittedName>
</protein>
<dbReference type="InterPro" id="IPR012334">
    <property type="entry name" value="Pectin_lyas_fold"/>
</dbReference>
<evidence type="ECO:0000256" key="1">
    <source>
        <dbReference type="ARBA" id="ARBA00004906"/>
    </source>
</evidence>
<evidence type="ECO:0000313" key="7">
    <source>
        <dbReference type="Proteomes" id="UP001589774"/>
    </source>
</evidence>
<dbReference type="InterPro" id="IPR011050">
    <property type="entry name" value="Pectin_lyase_fold/virulence"/>
</dbReference>
<dbReference type="InterPro" id="IPR006626">
    <property type="entry name" value="PbH1"/>
</dbReference>
<gene>
    <name evidence="6" type="ORF">ACFFI0_07520</name>
</gene>
<keyword evidence="2" id="KW-0677">Repeat</keyword>
<evidence type="ECO:0000256" key="3">
    <source>
        <dbReference type="ARBA" id="ARBA00022786"/>
    </source>
</evidence>
<dbReference type="SMART" id="SM00710">
    <property type="entry name" value="PbH1"/>
    <property type="match status" value="7"/>
</dbReference>
<comment type="pathway">
    <text evidence="1">Protein modification; protein ubiquitination.</text>
</comment>
<organism evidence="6 7">
    <name type="scientific">Olivibacter oleidegradans</name>
    <dbReference type="NCBI Taxonomy" id="760123"/>
    <lineage>
        <taxon>Bacteria</taxon>
        <taxon>Pseudomonadati</taxon>
        <taxon>Bacteroidota</taxon>
        <taxon>Sphingobacteriia</taxon>
        <taxon>Sphingobacteriales</taxon>
        <taxon>Sphingobacteriaceae</taxon>
        <taxon>Olivibacter</taxon>
    </lineage>
</organism>
<dbReference type="SUPFAM" id="SSF51126">
    <property type="entry name" value="Pectin lyase-like"/>
    <property type="match status" value="2"/>
</dbReference>
<dbReference type="InterPro" id="IPR039448">
    <property type="entry name" value="Beta_helix"/>
</dbReference>
<dbReference type="Proteomes" id="UP001589774">
    <property type="component" value="Unassembled WGS sequence"/>
</dbReference>
<dbReference type="InterPro" id="IPR024535">
    <property type="entry name" value="RHGA/B-epi-like_pectate_lyase"/>
</dbReference>
<accession>A0ABV6HGX1</accession>
<dbReference type="EMBL" id="JBHLWO010000001">
    <property type="protein sequence ID" value="MFC0318153.1"/>
    <property type="molecule type" value="Genomic_DNA"/>
</dbReference>
<dbReference type="Gene3D" id="2.160.20.10">
    <property type="entry name" value="Single-stranded right-handed beta-helix, Pectin lyase-like"/>
    <property type="match status" value="1"/>
</dbReference>
<proteinExistence type="predicted"/>
<evidence type="ECO:0000256" key="2">
    <source>
        <dbReference type="ARBA" id="ARBA00022737"/>
    </source>
</evidence>
<evidence type="ECO:0000259" key="4">
    <source>
        <dbReference type="Pfam" id="PF12708"/>
    </source>
</evidence>
<dbReference type="PANTHER" id="PTHR22990">
    <property type="entry name" value="F-BOX ONLY PROTEIN"/>
    <property type="match status" value="1"/>
</dbReference>